<dbReference type="PANTHER" id="PTHR46382:SF1">
    <property type="entry name" value="PHOSPHATIDATE CYTIDYLYLTRANSFERASE"/>
    <property type="match status" value="1"/>
</dbReference>
<evidence type="ECO:0000256" key="8">
    <source>
        <dbReference type="ARBA" id="ARBA00022475"/>
    </source>
</evidence>
<keyword evidence="12 18" id="KW-0548">Nucleotidyltransferase</keyword>
<feature type="transmembrane region" description="Helical" evidence="19">
    <location>
        <begin position="254"/>
        <end position="274"/>
    </location>
</feature>
<evidence type="ECO:0000256" key="6">
    <source>
        <dbReference type="ARBA" id="ARBA00012487"/>
    </source>
</evidence>
<dbReference type="Proteomes" id="UP000321168">
    <property type="component" value="Unassembled WGS sequence"/>
</dbReference>
<dbReference type="Pfam" id="PF01148">
    <property type="entry name" value="CTP_transf_1"/>
    <property type="match status" value="1"/>
</dbReference>
<keyword evidence="13 19" id="KW-1133">Transmembrane helix</keyword>
<comment type="pathway">
    <text evidence="3 18">Phospholipid metabolism; CDP-diacylglycerol biosynthesis; CDP-diacylglycerol from sn-glycerol 3-phosphate: step 3/3.</text>
</comment>
<feature type="transmembrane region" description="Helical" evidence="19">
    <location>
        <begin position="121"/>
        <end position="140"/>
    </location>
</feature>
<feature type="transmembrane region" description="Helical" evidence="19">
    <location>
        <begin position="22"/>
        <end position="50"/>
    </location>
</feature>
<feature type="transmembrane region" description="Helical" evidence="19">
    <location>
        <begin position="62"/>
        <end position="80"/>
    </location>
</feature>
<dbReference type="UniPathway" id="UPA00557">
    <property type="reaction ID" value="UER00614"/>
</dbReference>
<evidence type="ECO:0000256" key="1">
    <source>
        <dbReference type="ARBA" id="ARBA00001698"/>
    </source>
</evidence>
<evidence type="ECO:0000256" key="17">
    <source>
        <dbReference type="ARBA" id="ARBA00023264"/>
    </source>
</evidence>
<evidence type="ECO:0000256" key="10">
    <source>
        <dbReference type="ARBA" id="ARBA00022679"/>
    </source>
</evidence>
<evidence type="ECO:0000256" key="7">
    <source>
        <dbReference type="ARBA" id="ARBA00019373"/>
    </source>
</evidence>
<keyword evidence="10 18" id="KW-0808">Transferase</keyword>
<dbReference type="InterPro" id="IPR000374">
    <property type="entry name" value="PC_trans"/>
</dbReference>
<evidence type="ECO:0000256" key="15">
    <source>
        <dbReference type="ARBA" id="ARBA00023136"/>
    </source>
</evidence>
<feature type="transmembrane region" description="Helical" evidence="19">
    <location>
        <begin position="188"/>
        <end position="209"/>
    </location>
</feature>
<dbReference type="OrthoDB" id="9799199at2"/>
<comment type="pathway">
    <text evidence="4">Lipid metabolism.</text>
</comment>
<evidence type="ECO:0000256" key="12">
    <source>
        <dbReference type="ARBA" id="ARBA00022695"/>
    </source>
</evidence>
<dbReference type="AlphaFoldDB" id="A0A5C6VAB5"/>
<feature type="transmembrane region" description="Helical" evidence="19">
    <location>
        <begin position="92"/>
        <end position="109"/>
    </location>
</feature>
<evidence type="ECO:0000313" key="21">
    <source>
        <dbReference type="Proteomes" id="UP000321168"/>
    </source>
</evidence>
<evidence type="ECO:0000256" key="5">
    <source>
        <dbReference type="ARBA" id="ARBA00010185"/>
    </source>
</evidence>
<keyword evidence="16" id="KW-0594">Phospholipid biosynthesis</keyword>
<proteinExistence type="inferred from homology"/>
<evidence type="ECO:0000256" key="19">
    <source>
        <dbReference type="SAM" id="Phobius"/>
    </source>
</evidence>
<keyword evidence="15 19" id="KW-0472">Membrane</keyword>
<keyword evidence="21" id="KW-1185">Reference proteome</keyword>
<dbReference type="PANTHER" id="PTHR46382">
    <property type="entry name" value="PHOSPHATIDATE CYTIDYLYLTRANSFERASE"/>
    <property type="match status" value="1"/>
</dbReference>
<keyword evidence="8" id="KW-1003">Cell membrane</keyword>
<name>A0A5C6VAB5_9FLAO</name>
<dbReference type="GO" id="GO:0004605">
    <property type="term" value="F:phosphatidate cytidylyltransferase activity"/>
    <property type="evidence" value="ECO:0007669"/>
    <property type="project" value="UniProtKB-EC"/>
</dbReference>
<keyword evidence="14" id="KW-0443">Lipid metabolism</keyword>
<dbReference type="EC" id="2.7.7.41" evidence="6 18"/>
<dbReference type="GO" id="GO:0005886">
    <property type="term" value="C:plasma membrane"/>
    <property type="evidence" value="ECO:0007669"/>
    <property type="project" value="UniProtKB-SubCell"/>
</dbReference>
<feature type="transmembrane region" description="Helical" evidence="19">
    <location>
        <begin position="215"/>
        <end position="234"/>
    </location>
</feature>
<dbReference type="EMBL" id="VORB01000003">
    <property type="protein sequence ID" value="TXC81744.1"/>
    <property type="molecule type" value="Genomic_DNA"/>
</dbReference>
<evidence type="ECO:0000256" key="14">
    <source>
        <dbReference type="ARBA" id="ARBA00023098"/>
    </source>
</evidence>
<evidence type="ECO:0000256" key="18">
    <source>
        <dbReference type="RuleBase" id="RU003938"/>
    </source>
</evidence>
<comment type="caution">
    <text evidence="20">The sequence shown here is derived from an EMBL/GenBank/DDBJ whole genome shotgun (WGS) entry which is preliminary data.</text>
</comment>
<organism evidence="20 21">
    <name type="scientific">Luteibaculum oceani</name>
    <dbReference type="NCBI Taxonomy" id="1294296"/>
    <lineage>
        <taxon>Bacteria</taxon>
        <taxon>Pseudomonadati</taxon>
        <taxon>Bacteroidota</taxon>
        <taxon>Flavobacteriia</taxon>
        <taxon>Flavobacteriales</taxon>
        <taxon>Luteibaculaceae</taxon>
        <taxon>Luteibaculum</taxon>
    </lineage>
</organism>
<accession>A0A5C6VAB5</accession>
<feature type="transmembrane region" description="Helical" evidence="19">
    <location>
        <begin position="146"/>
        <end position="167"/>
    </location>
</feature>
<keyword evidence="17" id="KW-1208">Phospholipid metabolism</keyword>
<evidence type="ECO:0000313" key="20">
    <source>
        <dbReference type="EMBL" id="TXC81744.1"/>
    </source>
</evidence>
<reference evidence="20 21" key="1">
    <citation type="submission" date="2019-08" db="EMBL/GenBank/DDBJ databases">
        <title>Genome of Luteibaculum oceani JCM 18817.</title>
        <authorList>
            <person name="Bowman J.P."/>
        </authorList>
    </citation>
    <scope>NUCLEOTIDE SEQUENCE [LARGE SCALE GENOMIC DNA]</scope>
    <source>
        <strain evidence="20 21">JCM 18817</strain>
    </source>
</reference>
<evidence type="ECO:0000256" key="16">
    <source>
        <dbReference type="ARBA" id="ARBA00023209"/>
    </source>
</evidence>
<protein>
    <recommendedName>
        <fullName evidence="7 18">Phosphatidate cytidylyltransferase</fullName>
        <ecNumber evidence="6 18">2.7.7.41</ecNumber>
    </recommendedName>
</protein>
<comment type="subcellular location">
    <subcellularLocation>
        <location evidence="2">Cell membrane</location>
        <topology evidence="2">Multi-pass membrane protein</topology>
    </subcellularLocation>
</comment>
<evidence type="ECO:0000256" key="11">
    <source>
        <dbReference type="ARBA" id="ARBA00022692"/>
    </source>
</evidence>
<gene>
    <name evidence="20" type="ORF">FRX97_04305</name>
</gene>
<evidence type="ECO:0000256" key="13">
    <source>
        <dbReference type="ARBA" id="ARBA00022989"/>
    </source>
</evidence>
<evidence type="ECO:0000256" key="3">
    <source>
        <dbReference type="ARBA" id="ARBA00005119"/>
    </source>
</evidence>
<evidence type="ECO:0000256" key="2">
    <source>
        <dbReference type="ARBA" id="ARBA00004651"/>
    </source>
</evidence>
<keyword evidence="9" id="KW-0444">Lipid biosynthesis</keyword>
<keyword evidence="11 18" id="KW-0812">Transmembrane</keyword>
<evidence type="ECO:0000256" key="4">
    <source>
        <dbReference type="ARBA" id="ARBA00005189"/>
    </source>
</evidence>
<comment type="similarity">
    <text evidence="5 18">Belongs to the CDS family.</text>
</comment>
<sequence length="280" mass="30403">MSAYWINKPILSKLITRALSGALYVALVVGSVLTGAYGLYILGGLLLFFAIKEGGDLVKFNGPKAILIVPGLILYNFLVLNRLLELNVPSELWMILLPFFYGVILLTKAESGAQWASKQSFLFLYIVFPVSLFVPLYSQLEISHSGLLILYVFITIWANDTFAYLSGSALGKHKIWPAVSPGKSWEGFAGGFVASLVVGYIAGLNFSILTIGEGLIFGGLISLFATIGDFFESALKRHAGVKDSGNILPGHGGILDRIDSILFVIPAVFAYLLLLQKITF</sequence>
<comment type="catalytic activity">
    <reaction evidence="1 18">
        <text>a 1,2-diacyl-sn-glycero-3-phosphate + CTP + H(+) = a CDP-1,2-diacyl-sn-glycerol + diphosphate</text>
        <dbReference type="Rhea" id="RHEA:16229"/>
        <dbReference type="ChEBI" id="CHEBI:15378"/>
        <dbReference type="ChEBI" id="CHEBI:33019"/>
        <dbReference type="ChEBI" id="CHEBI:37563"/>
        <dbReference type="ChEBI" id="CHEBI:58332"/>
        <dbReference type="ChEBI" id="CHEBI:58608"/>
        <dbReference type="EC" id="2.7.7.41"/>
    </reaction>
</comment>
<dbReference type="GO" id="GO:0016024">
    <property type="term" value="P:CDP-diacylglycerol biosynthetic process"/>
    <property type="evidence" value="ECO:0007669"/>
    <property type="project" value="UniProtKB-UniPathway"/>
</dbReference>
<evidence type="ECO:0000256" key="9">
    <source>
        <dbReference type="ARBA" id="ARBA00022516"/>
    </source>
</evidence>
<dbReference type="PROSITE" id="PS01315">
    <property type="entry name" value="CDS"/>
    <property type="match status" value="1"/>
</dbReference>